<name>A0ABP9WY66_9CHLR</name>
<comment type="caution">
    <text evidence="1">The sequence shown here is derived from an EMBL/GenBank/DDBJ whole genome shotgun (WGS) entry which is preliminary data.</text>
</comment>
<dbReference type="EMBL" id="BAABRU010000006">
    <property type="protein sequence ID" value="GAA5528132.1"/>
    <property type="molecule type" value="Genomic_DNA"/>
</dbReference>
<accession>A0ABP9WY66</accession>
<protein>
    <submittedName>
        <fullName evidence="1">Uncharacterized protein</fullName>
    </submittedName>
</protein>
<sequence length="181" mass="20357">MIQQLIESLGALLHYHLFDNDPDAKLQVLIGIPAANPPAKLPSVAIYSTPTSFGLKQQDEQAWREFSQGCTIAIYTKEPAQAERWLSLSIGAVLISQTELLQHYNQQTPVRYQSSMVESLHQIYSIQVLGAEPQAASGFYQWQIQLLVHGQFQAKLRQPVESDYIREVLLQLAQTSPNLPE</sequence>
<dbReference type="Proteomes" id="UP001428290">
    <property type="component" value="Unassembled WGS sequence"/>
</dbReference>
<gene>
    <name evidence="1" type="ORF">Hgul01_01929</name>
</gene>
<reference evidence="1 2" key="1">
    <citation type="submission" date="2024-02" db="EMBL/GenBank/DDBJ databases">
        <title>Herpetosiphon gulosus NBRC 112829.</title>
        <authorList>
            <person name="Ichikawa N."/>
            <person name="Katano-Makiyama Y."/>
            <person name="Hidaka K."/>
        </authorList>
    </citation>
    <scope>NUCLEOTIDE SEQUENCE [LARGE SCALE GENOMIC DNA]</scope>
    <source>
        <strain evidence="1 2">NBRC 112829</strain>
    </source>
</reference>
<evidence type="ECO:0000313" key="1">
    <source>
        <dbReference type="EMBL" id="GAA5528132.1"/>
    </source>
</evidence>
<organism evidence="1 2">
    <name type="scientific">Herpetosiphon gulosus</name>
    <dbReference type="NCBI Taxonomy" id="1973496"/>
    <lineage>
        <taxon>Bacteria</taxon>
        <taxon>Bacillati</taxon>
        <taxon>Chloroflexota</taxon>
        <taxon>Chloroflexia</taxon>
        <taxon>Herpetosiphonales</taxon>
        <taxon>Herpetosiphonaceae</taxon>
        <taxon>Herpetosiphon</taxon>
    </lineage>
</organism>
<keyword evidence="2" id="KW-1185">Reference proteome</keyword>
<proteinExistence type="predicted"/>
<evidence type="ECO:0000313" key="2">
    <source>
        <dbReference type="Proteomes" id="UP001428290"/>
    </source>
</evidence>
<dbReference type="RefSeq" id="WP_345721743.1">
    <property type="nucleotide sequence ID" value="NZ_BAABRU010000006.1"/>
</dbReference>